<feature type="region of interest" description="Disordered" evidence="1">
    <location>
        <begin position="18"/>
        <end position="111"/>
    </location>
</feature>
<dbReference type="AlphaFoldDB" id="A0A9Q9AWF9"/>
<name>A0A9Q9AWF9_9PEZI</name>
<evidence type="ECO:0000256" key="1">
    <source>
        <dbReference type="SAM" id="MobiDB-lite"/>
    </source>
</evidence>
<dbReference type="OrthoDB" id="3644606at2759"/>
<organism evidence="3 4">
    <name type="scientific">Septoria linicola</name>
    <dbReference type="NCBI Taxonomy" id="215465"/>
    <lineage>
        <taxon>Eukaryota</taxon>
        <taxon>Fungi</taxon>
        <taxon>Dikarya</taxon>
        <taxon>Ascomycota</taxon>
        <taxon>Pezizomycotina</taxon>
        <taxon>Dothideomycetes</taxon>
        <taxon>Dothideomycetidae</taxon>
        <taxon>Mycosphaerellales</taxon>
        <taxon>Mycosphaerellaceae</taxon>
        <taxon>Septoria</taxon>
    </lineage>
</organism>
<dbReference type="InterPro" id="IPR013087">
    <property type="entry name" value="Znf_C2H2_type"/>
</dbReference>
<gene>
    <name evidence="3" type="ORF">Slin15195_G077470</name>
</gene>
<dbReference type="Proteomes" id="UP001056384">
    <property type="component" value="Chromosome 6"/>
</dbReference>
<accession>A0A9Q9AWF9</accession>
<dbReference type="EMBL" id="CP099423">
    <property type="protein sequence ID" value="USW54428.1"/>
    <property type="molecule type" value="Genomic_DNA"/>
</dbReference>
<evidence type="ECO:0000313" key="3">
    <source>
        <dbReference type="EMBL" id="USW54428.1"/>
    </source>
</evidence>
<feature type="domain" description="C2H2-type" evidence="2">
    <location>
        <begin position="5"/>
        <end position="25"/>
    </location>
</feature>
<dbReference type="PROSITE" id="PS00028">
    <property type="entry name" value="ZINC_FINGER_C2H2_1"/>
    <property type="match status" value="1"/>
</dbReference>
<protein>
    <submittedName>
        <fullName evidence="3">Zinc finger C2H2-type</fullName>
    </submittedName>
</protein>
<evidence type="ECO:0000259" key="2">
    <source>
        <dbReference type="PROSITE" id="PS00028"/>
    </source>
</evidence>
<feature type="compositionally biased region" description="Basic and acidic residues" evidence="1">
    <location>
        <begin position="37"/>
        <end position="47"/>
    </location>
</feature>
<feature type="compositionally biased region" description="Low complexity" evidence="1">
    <location>
        <begin position="57"/>
        <end position="70"/>
    </location>
</feature>
<evidence type="ECO:0000313" key="4">
    <source>
        <dbReference type="Proteomes" id="UP001056384"/>
    </source>
</evidence>
<proteinExistence type="predicted"/>
<keyword evidence="4" id="KW-1185">Reference proteome</keyword>
<sequence>MSFPCSLCDKVCGSGPGLVSHEKWHRGVSSKSVDAPPSERTKARQAKEGTGPQLSSATTPAPAAPNAAITVGDGEESSGLSDPPTMSPVKIIPSPGPLQARNKSKAPELPKLDGLSLARNKEATLPVDKSEKTSKDWGKTHPFYDRAQEYKALPPADFLRLPVAKRLKYQTWYDVALNEQEKYAQGQVQLAKMNKERDFDSDDLLKSMRGRRYQWNQMTVKWNGEYIEGVKQGLVTDAEEIGVSKFLAKRSQEVSVLISPELADPKVKEAIKKALDEADLAGLVGEEVDQKVKAAIAAAK</sequence>
<reference evidence="3" key="1">
    <citation type="submission" date="2022-06" db="EMBL/GenBank/DDBJ databases">
        <title>Complete genome sequences of two strains of the flax pathogen Septoria linicola.</title>
        <authorList>
            <person name="Lapalu N."/>
            <person name="Simon A."/>
            <person name="Demenou B."/>
            <person name="Paumier D."/>
            <person name="Guillot M.-P."/>
            <person name="Gout L."/>
            <person name="Valade R."/>
        </authorList>
    </citation>
    <scope>NUCLEOTIDE SEQUENCE</scope>
    <source>
        <strain evidence="3">SE15195</strain>
    </source>
</reference>